<keyword evidence="4" id="KW-1185">Reference proteome</keyword>
<feature type="region of interest" description="Disordered" evidence="1">
    <location>
        <begin position="22"/>
        <end position="48"/>
    </location>
</feature>
<dbReference type="RefSeq" id="WP_121204192.1">
    <property type="nucleotide sequence ID" value="NZ_RBZP01000006.1"/>
</dbReference>
<dbReference type="PANTHER" id="PTHR35271:SF1">
    <property type="entry name" value="ABC TRANSPORTER, SUBSTRATE-BINDING LIPOPROTEIN"/>
    <property type="match status" value="1"/>
</dbReference>
<dbReference type="SUPFAM" id="SSF53822">
    <property type="entry name" value="Periplasmic binding protein-like I"/>
    <property type="match status" value="2"/>
</dbReference>
<dbReference type="CDD" id="cd06325">
    <property type="entry name" value="PBP1_ABC_unchar_transporter"/>
    <property type="match status" value="1"/>
</dbReference>
<comment type="caution">
    <text evidence="3">The sequence shown here is derived from an EMBL/GenBank/DDBJ whole genome shotgun (WGS) entry which is preliminary data.</text>
</comment>
<dbReference type="PANTHER" id="PTHR35271">
    <property type="entry name" value="ABC TRANSPORTER, SUBSTRATE-BINDING LIPOPROTEIN-RELATED"/>
    <property type="match status" value="1"/>
</dbReference>
<dbReference type="Proteomes" id="UP000269301">
    <property type="component" value="Unassembled WGS sequence"/>
</dbReference>
<evidence type="ECO:0000256" key="2">
    <source>
        <dbReference type="SAM" id="SignalP"/>
    </source>
</evidence>
<dbReference type="OrthoDB" id="9776955at2"/>
<organism evidence="3 4">
    <name type="scientific">Oceanobacillus halophilus</name>
    <dbReference type="NCBI Taxonomy" id="930130"/>
    <lineage>
        <taxon>Bacteria</taxon>
        <taxon>Bacillati</taxon>
        <taxon>Bacillota</taxon>
        <taxon>Bacilli</taxon>
        <taxon>Bacillales</taxon>
        <taxon>Bacillaceae</taxon>
        <taxon>Oceanobacillus</taxon>
    </lineage>
</organism>
<evidence type="ECO:0000313" key="4">
    <source>
        <dbReference type="Proteomes" id="UP000269301"/>
    </source>
</evidence>
<reference evidence="3 4" key="1">
    <citation type="journal article" date="2016" name="Int. J. Syst. Evol. Microbiol.">
        <title>Oceanobacillus halophilus sp. nov., a novel moderately halophilic bacterium from a hypersaline lake.</title>
        <authorList>
            <person name="Amoozegar M.A."/>
            <person name="Bagheri M."/>
            <person name="Makhdoumi A."/>
            <person name="Nikou M.M."/>
            <person name="Fazeli S.A.S."/>
            <person name="Schumann P."/>
            <person name="Sproer C."/>
            <person name="Sanchez-Porro C."/>
            <person name="Ventosa A."/>
        </authorList>
    </citation>
    <scope>NUCLEOTIDE SEQUENCE [LARGE SCALE GENOMIC DNA]</scope>
    <source>
        <strain evidence="3 4">DSM 23996</strain>
    </source>
</reference>
<feature type="chain" id="PRO_5038895358" evidence="2">
    <location>
        <begin position="18"/>
        <end position="343"/>
    </location>
</feature>
<dbReference type="Gene3D" id="3.40.50.2300">
    <property type="match status" value="2"/>
</dbReference>
<protein>
    <submittedName>
        <fullName evidence="3">BMP family ABC transporter substrate-binding protein</fullName>
    </submittedName>
</protein>
<accession>A0A495A1U1</accession>
<evidence type="ECO:0000256" key="1">
    <source>
        <dbReference type="SAM" id="MobiDB-lite"/>
    </source>
</evidence>
<gene>
    <name evidence="3" type="ORF">D8M06_09630</name>
</gene>
<feature type="signal peptide" evidence="2">
    <location>
        <begin position="1"/>
        <end position="17"/>
    </location>
</feature>
<dbReference type="InterPro" id="IPR007487">
    <property type="entry name" value="ABC_transpt-TYRBP-like"/>
</dbReference>
<proteinExistence type="predicted"/>
<dbReference type="AlphaFoldDB" id="A0A495A1U1"/>
<feature type="compositionally biased region" description="Acidic residues" evidence="1">
    <location>
        <begin position="23"/>
        <end position="43"/>
    </location>
</feature>
<evidence type="ECO:0000313" key="3">
    <source>
        <dbReference type="EMBL" id="RKQ33460.1"/>
    </source>
</evidence>
<sequence>MKKFLLFIGIISLIVLAACGSESNEDEGTSGDSGETEGEETETDSSQSYIVGATQIVEHPSLDNAYEGFQAALSDAGLDVEFDFQSAQNDQNNVKPISDGFVADGVDLIFANSTPSALGALQATSDIPIVFTSVSDAVGAGLVPSMDEAGENITGNVDLHPDAIAETVAFIDETFPDSSVGMVYNSGEQNSVTQVDAVKEAAEGTSLSIVERTVANSAEVQQATNTLVGEADVIYIITDNTVVSALDSVVGVANDQDIPLIVGEPDSLAKGGFATFGIDYYTLGYRAGEMAADILSGETAVSDIAPEYPPEIQLFLNKGAAEEQGIEWKSEWDESAEIMETAE</sequence>
<keyword evidence="2" id="KW-0732">Signal</keyword>
<dbReference type="InterPro" id="IPR028082">
    <property type="entry name" value="Peripla_BP_I"/>
</dbReference>
<dbReference type="Pfam" id="PF04392">
    <property type="entry name" value="ABC_sub_bind"/>
    <property type="match status" value="1"/>
</dbReference>
<dbReference type="PROSITE" id="PS51257">
    <property type="entry name" value="PROKAR_LIPOPROTEIN"/>
    <property type="match status" value="1"/>
</dbReference>
<dbReference type="EMBL" id="RBZP01000006">
    <property type="protein sequence ID" value="RKQ33460.1"/>
    <property type="molecule type" value="Genomic_DNA"/>
</dbReference>
<name>A0A495A1U1_9BACI</name>